<reference evidence="16 17" key="1">
    <citation type="submission" date="2019-11" db="EMBL/GenBank/DDBJ databases">
        <authorList>
            <person name="Zhang J."/>
            <person name="Sun C."/>
        </authorList>
    </citation>
    <scope>NUCLEOTIDE SEQUENCE [LARGE SCALE GENOMIC DNA]</scope>
    <source>
        <strain evidence="17">sp2</strain>
    </source>
</reference>
<dbReference type="InterPro" id="IPR004090">
    <property type="entry name" value="Chemotax_Me-accpt_rcpt"/>
</dbReference>
<keyword evidence="9 11" id="KW-0807">Transducer</keyword>
<evidence type="ECO:0000256" key="11">
    <source>
        <dbReference type="PROSITE-ProRule" id="PRU00284"/>
    </source>
</evidence>
<keyword evidence="8 12" id="KW-0472">Membrane</keyword>
<feature type="domain" description="T-SNARE coiled-coil homology" evidence="15">
    <location>
        <begin position="432"/>
        <end position="494"/>
    </location>
</feature>
<organism evidence="16 17">
    <name type="scientific">Guyparkeria halophila</name>
    <dbReference type="NCBI Taxonomy" id="47960"/>
    <lineage>
        <taxon>Bacteria</taxon>
        <taxon>Pseudomonadati</taxon>
        <taxon>Pseudomonadota</taxon>
        <taxon>Gammaproteobacteria</taxon>
        <taxon>Chromatiales</taxon>
        <taxon>Thioalkalibacteraceae</taxon>
        <taxon>Guyparkeria</taxon>
    </lineage>
</organism>
<keyword evidence="17" id="KW-1185">Reference proteome</keyword>
<evidence type="ECO:0000256" key="1">
    <source>
        <dbReference type="ARBA" id="ARBA00004429"/>
    </source>
</evidence>
<dbReference type="NCBIfam" id="TIGR00229">
    <property type="entry name" value="sensory_box"/>
    <property type="match status" value="1"/>
</dbReference>
<gene>
    <name evidence="16" type="ORF">GM160_04465</name>
</gene>
<name>A0A6I6D9M6_9GAMM</name>
<feature type="domain" description="Methyl-accepting transducer" evidence="13">
    <location>
        <begin position="245"/>
        <end position="481"/>
    </location>
</feature>
<evidence type="ECO:0000256" key="8">
    <source>
        <dbReference type="ARBA" id="ARBA00023136"/>
    </source>
</evidence>
<dbReference type="Proteomes" id="UP000427716">
    <property type="component" value="Chromosome"/>
</dbReference>
<dbReference type="PROSITE" id="PS50112">
    <property type="entry name" value="PAS"/>
    <property type="match status" value="1"/>
</dbReference>
<evidence type="ECO:0000256" key="3">
    <source>
        <dbReference type="ARBA" id="ARBA00022481"/>
    </source>
</evidence>
<dbReference type="SMART" id="SM00091">
    <property type="entry name" value="PAS"/>
    <property type="match status" value="1"/>
</dbReference>
<dbReference type="InterPro" id="IPR000014">
    <property type="entry name" value="PAS"/>
</dbReference>
<dbReference type="EMBL" id="CP046415">
    <property type="protein sequence ID" value="QGT78212.1"/>
    <property type="molecule type" value="Genomic_DNA"/>
</dbReference>
<comment type="subcellular location">
    <subcellularLocation>
        <location evidence="1">Cell inner membrane</location>
        <topology evidence="1">Multi-pass membrane protein</topology>
    </subcellularLocation>
</comment>
<evidence type="ECO:0000259" key="14">
    <source>
        <dbReference type="PROSITE" id="PS50112"/>
    </source>
</evidence>
<dbReference type="InterPro" id="IPR004089">
    <property type="entry name" value="MCPsignal_dom"/>
</dbReference>
<keyword evidence="5" id="KW-0997">Cell inner membrane</keyword>
<evidence type="ECO:0000256" key="2">
    <source>
        <dbReference type="ARBA" id="ARBA00022475"/>
    </source>
</evidence>
<keyword evidence="3" id="KW-0488">Methylation</keyword>
<keyword evidence="6 12" id="KW-0812">Transmembrane</keyword>
<evidence type="ECO:0000259" key="15">
    <source>
        <dbReference type="PROSITE" id="PS50192"/>
    </source>
</evidence>
<dbReference type="FunFam" id="1.10.287.950:FF:000001">
    <property type="entry name" value="Methyl-accepting chemotaxis sensory transducer"/>
    <property type="match status" value="1"/>
</dbReference>
<dbReference type="SMART" id="SM00283">
    <property type="entry name" value="MA"/>
    <property type="match status" value="1"/>
</dbReference>
<dbReference type="CDD" id="cd11386">
    <property type="entry name" value="MCP_signal"/>
    <property type="match status" value="1"/>
</dbReference>
<dbReference type="InterPro" id="IPR000727">
    <property type="entry name" value="T_SNARE_dom"/>
</dbReference>
<dbReference type="AlphaFoldDB" id="A0A6I6D9M6"/>
<dbReference type="PANTHER" id="PTHR32089:SF74">
    <property type="entry name" value="METHYL-ACCEPTING CHEMOTAXIS PROTEIN AER"/>
    <property type="match status" value="1"/>
</dbReference>
<dbReference type="GO" id="GO:0007165">
    <property type="term" value="P:signal transduction"/>
    <property type="evidence" value="ECO:0007669"/>
    <property type="project" value="UniProtKB-KW"/>
</dbReference>
<dbReference type="GO" id="GO:0005886">
    <property type="term" value="C:plasma membrane"/>
    <property type="evidence" value="ECO:0007669"/>
    <property type="project" value="UniProtKB-SubCell"/>
</dbReference>
<dbReference type="Gene3D" id="1.10.287.950">
    <property type="entry name" value="Methyl-accepting chemotaxis protein"/>
    <property type="match status" value="1"/>
</dbReference>
<comment type="similarity">
    <text evidence="10">Belongs to the methyl-accepting chemotaxis (MCP) protein family.</text>
</comment>
<dbReference type="PROSITE" id="PS50111">
    <property type="entry name" value="CHEMOTAXIS_TRANSDUC_2"/>
    <property type="match status" value="1"/>
</dbReference>
<proteinExistence type="inferred from homology"/>
<dbReference type="InterPro" id="IPR013655">
    <property type="entry name" value="PAS_fold_3"/>
</dbReference>
<keyword evidence="2" id="KW-1003">Cell membrane</keyword>
<dbReference type="Pfam" id="PF08447">
    <property type="entry name" value="PAS_3"/>
    <property type="match status" value="1"/>
</dbReference>
<dbReference type="SUPFAM" id="SSF55785">
    <property type="entry name" value="PYP-like sensor domain (PAS domain)"/>
    <property type="match status" value="1"/>
</dbReference>
<evidence type="ECO:0000256" key="9">
    <source>
        <dbReference type="ARBA" id="ARBA00023224"/>
    </source>
</evidence>
<accession>A0A6I6D9M6</accession>
<evidence type="ECO:0000313" key="17">
    <source>
        <dbReference type="Proteomes" id="UP000427716"/>
    </source>
</evidence>
<evidence type="ECO:0000259" key="13">
    <source>
        <dbReference type="PROSITE" id="PS50111"/>
    </source>
</evidence>
<evidence type="ECO:0000256" key="10">
    <source>
        <dbReference type="ARBA" id="ARBA00029447"/>
    </source>
</evidence>
<dbReference type="RefSeq" id="WP_156573500.1">
    <property type="nucleotide sequence ID" value="NZ_CP046415.1"/>
</dbReference>
<dbReference type="Pfam" id="PF00015">
    <property type="entry name" value="MCPsignal"/>
    <property type="match status" value="1"/>
</dbReference>
<dbReference type="FunFam" id="3.30.450.20:FF:000046">
    <property type="entry name" value="Aerotaxis sensor receptor"/>
    <property type="match status" value="1"/>
</dbReference>
<evidence type="ECO:0000256" key="6">
    <source>
        <dbReference type="ARBA" id="ARBA00022692"/>
    </source>
</evidence>
<feature type="domain" description="PAS" evidence="14">
    <location>
        <begin position="25"/>
        <end position="60"/>
    </location>
</feature>
<keyword evidence="7 12" id="KW-1133">Transmembrane helix</keyword>
<dbReference type="PRINTS" id="PR00260">
    <property type="entry name" value="CHEMTRNSDUCR"/>
</dbReference>
<dbReference type="PANTHER" id="PTHR32089">
    <property type="entry name" value="METHYL-ACCEPTING CHEMOTAXIS PROTEIN MCPB"/>
    <property type="match status" value="1"/>
</dbReference>
<dbReference type="InterPro" id="IPR035965">
    <property type="entry name" value="PAS-like_dom_sf"/>
</dbReference>
<evidence type="ECO:0000256" key="5">
    <source>
        <dbReference type="ARBA" id="ARBA00022519"/>
    </source>
</evidence>
<dbReference type="PROSITE" id="PS50192">
    <property type="entry name" value="T_SNARE"/>
    <property type="match status" value="1"/>
</dbReference>
<dbReference type="SUPFAM" id="SSF58104">
    <property type="entry name" value="Methyl-accepting chemotaxis protein (MCP) signaling domain"/>
    <property type="match status" value="1"/>
</dbReference>
<evidence type="ECO:0000256" key="4">
    <source>
        <dbReference type="ARBA" id="ARBA00022500"/>
    </source>
</evidence>
<protein>
    <submittedName>
        <fullName evidence="16">PAS domain-containing protein</fullName>
    </submittedName>
</protein>
<sequence>MRKNLPVTDTERTFAPGERLVSTTDLKGRITHCNDAFEAISGFSRDELIGQPHNIVRHPDMPPLAYEVMWSHLKAGQPWMGLVKNRSKNGDFYWVDAYVTPITEHGEVVGYESVRSCPSREDVQRAERLYRRINQRGYRVRRFRLHAQDVVGATGLCAAAGLWLGGLGAAALLALAGTGLAFGLMGRLRERRLISALNEQMPNAFSHPLAVESYTGDVGLLGRLKVSIKSEQARMITVLTRIEDASDQVSRQSSVSLDLSTQAKEEIARQQAETEQVAAAMHEMSTTINDVSEHVQRTADEANRSQELVEEGRGLSTRTRESIVDLQETVNAIGESVEGVSNQTGAIASAAGIIDQIAQQTNLLALNAAIEAARAGEHGRGFSVVAEEVRDLARRTQESTRDIHEIIATLTQQAEESVAVARRGREAATAGVDRVRESEEMLNGVAEAVAQIRDMATSMAAAVEEQATVSDEIDRQVHNISDLANSSLDQSAAAEDKIHDLERIAAELHELVTRFKRH</sequence>
<dbReference type="KEGG" id="ghl:GM160_04465"/>
<feature type="transmembrane region" description="Helical" evidence="12">
    <location>
        <begin position="162"/>
        <end position="185"/>
    </location>
</feature>
<keyword evidence="4" id="KW-0145">Chemotaxis</keyword>
<evidence type="ECO:0000256" key="12">
    <source>
        <dbReference type="SAM" id="Phobius"/>
    </source>
</evidence>
<dbReference type="GO" id="GO:0004888">
    <property type="term" value="F:transmembrane signaling receptor activity"/>
    <property type="evidence" value="ECO:0007669"/>
    <property type="project" value="InterPro"/>
</dbReference>
<dbReference type="GO" id="GO:0052131">
    <property type="term" value="P:positive aerotaxis"/>
    <property type="evidence" value="ECO:0007669"/>
    <property type="project" value="UniProtKB-ARBA"/>
</dbReference>
<evidence type="ECO:0000256" key="7">
    <source>
        <dbReference type="ARBA" id="ARBA00022989"/>
    </source>
</evidence>
<dbReference type="Gene3D" id="3.30.450.20">
    <property type="entry name" value="PAS domain"/>
    <property type="match status" value="1"/>
</dbReference>
<evidence type="ECO:0000313" key="16">
    <source>
        <dbReference type="EMBL" id="QGT78212.1"/>
    </source>
</evidence>
<dbReference type="CDD" id="cd00130">
    <property type="entry name" value="PAS"/>
    <property type="match status" value="1"/>
</dbReference>